<evidence type="ECO:0000256" key="4">
    <source>
        <dbReference type="ARBA" id="ARBA00022833"/>
    </source>
</evidence>
<evidence type="ECO:0000313" key="8">
    <source>
        <dbReference type="EMBL" id="OXV05242.1"/>
    </source>
</evidence>
<comment type="subcellular location">
    <subcellularLocation>
        <location evidence="1">Nucleus</location>
    </subcellularLocation>
</comment>
<dbReference type="AlphaFoldDB" id="A0A232LM70"/>
<dbReference type="EMBL" id="NPHW01007336">
    <property type="protein sequence ID" value="OXV05242.1"/>
    <property type="molecule type" value="Genomic_DNA"/>
</dbReference>
<organism evidence="8 9">
    <name type="scientific">Elaphomyces granulatus</name>
    <dbReference type="NCBI Taxonomy" id="519963"/>
    <lineage>
        <taxon>Eukaryota</taxon>
        <taxon>Fungi</taxon>
        <taxon>Dikarya</taxon>
        <taxon>Ascomycota</taxon>
        <taxon>Pezizomycotina</taxon>
        <taxon>Eurotiomycetes</taxon>
        <taxon>Eurotiomycetidae</taxon>
        <taxon>Eurotiales</taxon>
        <taxon>Elaphomycetaceae</taxon>
        <taxon>Elaphomyces</taxon>
    </lineage>
</organism>
<dbReference type="SUPFAM" id="SSF53098">
    <property type="entry name" value="Ribonuclease H-like"/>
    <property type="match status" value="1"/>
</dbReference>
<evidence type="ECO:0000313" key="9">
    <source>
        <dbReference type="Proteomes" id="UP000243515"/>
    </source>
</evidence>
<keyword evidence="3" id="KW-0863">Zinc-finger</keyword>
<dbReference type="InterPro" id="IPR008906">
    <property type="entry name" value="HATC_C_dom"/>
</dbReference>
<dbReference type="PANTHER" id="PTHR46481:SF10">
    <property type="entry name" value="ZINC FINGER BED DOMAIN-CONTAINING PROTEIN 39"/>
    <property type="match status" value="1"/>
</dbReference>
<dbReference type="InterPro" id="IPR012337">
    <property type="entry name" value="RNaseH-like_sf"/>
</dbReference>
<evidence type="ECO:0000259" key="7">
    <source>
        <dbReference type="Pfam" id="PF05699"/>
    </source>
</evidence>
<feature type="compositionally biased region" description="Basic residues" evidence="6">
    <location>
        <begin position="149"/>
        <end position="161"/>
    </location>
</feature>
<dbReference type="GO" id="GO:0008270">
    <property type="term" value="F:zinc ion binding"/>
    <property type="evidence" value="ECO:0007669"/>
    <property type="project" value="UniProtKB-KW"/>
</dbReference>
<feature type="non-terminal residue" evidence="8">
    <location>
        <position position="372"/>
    </location>
</feature>
<evidence type="ECO:0000256" key="2">
    <source>
        <dbReference type="ARBA" id="ARBA00022723"/>
    </source>
</evidence>
<dbReference type="GO" id="GO:0005634">
    <property type="term" value="C:nucleus"/>
    <property type="evidence" value="ECO:0007669"/>
    <property type="project" value="UniProtKB-SubCell"/>
</dbReference>
<evidence type="ECO:0000256" key="1">
    <source>
        <dbReference type="ARBA" id="ARBA00004123"/>
    </source>
</evidence>
<name>A0A232LM70_9EURO</name>
<reference evidence="8 9" key="1">
    <citation type="journal article" date="2015" name="Environ. Microbiol.">
        <title>Metagenome sequence of Elaphomyces granulatus from sporocarp tissue reveals Ascomycota ectomycorrhizal fingerprints of genome expansion and a Proteobacteria-rich microbiome.</title>
        <authorList>
            <person name="Quandt C.A."/>
            <person name="Kohler A."/>
            <person name="Hesse C.N."/>
            <person name="Sharpton T.J."/>
            <person name="Martin F."/>
            <person name="Spatafora J.W."/>
        </authorList>
    </citation>
    <scope>NUCLEOTIDE SEQUENCE [LARGE SCALE GENOMIC DNA]</scope>
    <source>
        <strain evidence="8 9">OSC145934</strain>
    </source>
</reference>
<dbReference type="Proteomes" id="UP000243515">
    <property type="component" value="Unassembled WGS sequence"/>
</dbReference>
<accession>A0A232LM70</accession>
<dbReference type="GO" id="GO:0046983">
    <property type="term" value="F:protein dimerization activity"/>
    <property type="evidence" value="ECO:0007669"/>
    <property type="project" value="InterPro"/>
</dbReference>
<gene>
    <name evidence="8" type="ORF">Egran_06990</name>
</gene>
<keyword evidence="5" id="KW-0539">Nucleus</keyword>
<sequence length="372" mass="43126">MRNFLLSIPEIEGKHSGINIAETALTILNEFDILDRLGYTITDNASSNSVALEVMANELDFNKDHKRLRCMGHTINLIAKALQEDIECFVEAAVEGRSSHKTWLLERDNETRWNSTYKTICRAIELRQPVDAFIDQEIDVWDQYEKRQTRKRTRTGQKASRRAAITDSSDDDENILSNEEDDDEALAQPKRKGKLKKQPTIIDALCNEDWYILIEYKVILEPLWEATMRRPLRDGMTWKDHEDWIATGKQTVSDLWEKEYKSLQVENVAISMPQPDPKPLKRATGASQWLNKHLSPATMPTYNTAPESVDEYDWYIAQPQVLRQEDVNFNPIQWWRSQKHYFPRLSKMAIDLLSTPAMSAKAERIFSHTGNI</sequence>
<evidence type="ECO:0000256" key="5">
    <source>
        <dbReference type="ARBA" id="ARBA00023242"/>
    </source>
</evidence>
<protein>
    <recommendedName>
        <fullName evidence="7">HAT C-terminal dimerisation domain-containing protein</fullName>
    </recommendedName>
</protein>
<keyword evidence="9" id="KW-1185">Reference proteome</keyword>
<proteinExistence type="predicted"/>
<evidence type="ECO:0000256" key="3">
    <source>
        <dbReference type="ARBA" id="ARBA00022771"/>
    </source>
</evidence>
<evidence type="ECO:0000256" key="6">
    <source>
        <dbReference type="SAM" id="MobiDB-lite"/>
    </source>
</evidence>
<dbReference type="Pfam" id="PF05699">
    <property type="entry name" value="Dimer_Tnp_hAT"/>
    <property type="match status" value="1"/>
</dbReference>
<dbReference type="PANTHER" id="PTHR46481">
    <property type="entry name" value="ZINC FINGER BED DOMAIN-CONTAINING PROTEIN 4"/>
    <property type="match status" value="1"/>
</dbReference>
<feature type="compositionally biased region" description="Acidic residues" evidence="6">
    <location>
        <begin position="168"/>
        <end position="185"/>
    </location>
</feature>
<comment type="caution">
    <text evidence="8">The sequence shown here is derived from an EMBL/GenBank/DDBJ whole genome shotgun (WGS) entry which is preliminary data.</text>
</comment>
<feature type="region of interest" description="Disordered" evidence="6">
    <location>
        <begin position="149"/>
        <end position="193"/>
    </location>
</feature>
<dbReference type="InterPro" id="IPR052035">
    <property type="entry name" value="ZnF_BED_domain_contain"/>
</dbReference>
<dbReference type="OrthoDB" id="5087195at2759"/>
<keyword evidence="4" id="KW-0862">Zinc</keyword>
<keyword evidence="2" id="KW-0479">Metal-binding</keyword>
<feature type="domain" description="HAT C-terminal dimerisation" evidence="7">
    <location>
        <begin position="311"/>
        <end position="371"/>
    </location>
</feature>